<organism evidence="1">
    <name type="scientific">Arundo donax</name>
    <name type="common">Giant reed</name>
    <name type="synonym">Donax arundinaceus</name>
    <dbReference type="NCBI Taxonomy" id="35708"/>
    <lineage>
        <taxon>Eukaryota</taxon>
        <taxon>Viridiplantae</taxon>
        <taxon>Streptophyta</taxon>
        <taxon>Embryophyta</taxon>
        <taxon>Tracheophyta</taxon>
        <taxon>Spermatophyta</taxon>
        <taxon>Magnoliopsida</taxon>
        <taxon>Liliopsida</taxon>
        <taxon>Poales</taxon>
        <taxon>Poaceae</taxon>
        <taxon>PACMAD clade</taxon>
        <taxon>Arundinoideae</taxon>
        <taxon>Arundineae</taxon>
        <taxon>Arundo</taxon>
    </lineage>
</organism>
<name>A0A0A9ARF5_ARUDO</name>
<sequence>MTHCDKIFLLFNKSNNHNKQSSYFNKIYLLFYAKRNKRNVYIRTIMFQSCTHITLGPEGTHHRTAFQH</sequence>
<protein>
    <submittedName>
        <fullName evidence="1">Uncharacterized protein</fullName>
    </submittedName>
</protein>
<proteinExistence type="predicted"/>
<dbReference type="AlphaFoldDB" id="A0A0A9ARF5"/>
<dbReference type="EMBL" id="GBRH01245442">
    <property type="protein sequence ID" value="JAD52453.1"/>
    <property type="molecule type" value="Transcribed_RNA"/>
</dbReference>
<reference evidence="1" key="2">
    <citation type="journal article" date="2015" name="Data Brief">
        <title>Shoot transcriptome of the giant reed, Arundo donax.</title>
        <authorList>
            <person name="Barrero R.A."/>
            <person name="Guerrero F.D."/>
            <person name="Moolhuijzen P."/>
            <person name="Goolsby J.A."/>
            <person name="Tidwell J."/>
            <person name="Bellgard S.E."/>
            <person name="Bellgard M.I."/>
        </authorList>
    </citation>
    <scope>NUCLEOTIDE SEQUENCE</scope>
    <source>
        <tissue evidence="1">Shoot tissue taken approximately 20 cm above the soil surface</tissue>
    </source>
</reference>
<reference evidence="1" key="1">
    <citation type="submission" date="2014-09" db="EMBL/GenBank/DDBJ databases">
        <authorList>
            <person name="Magalhaes I.L.F."/>
            <person name="Oliveira U."/>
            <person name="Santos F.R."/>
            <person name="Vidigal T.H.D.A."/>
            <person name="Brescovit A.D."/>
            <person name="Santos A.J."/>
        </authorList>
    </citation>
    <scope>NUCLEOTIDE SEQUENCE</scope>
    <source>
        <tissue evidence="1">Shoot tissue taken approximately 20 cm above the soil surface</tissue>
    </source>
</reference>
<evidence type="ECO:0000313" key="1">
    <source>
        <dbReference type="EMBL" id="JAD52453.1"/>
    </source>
</evidence>
<accession>A0A0A9ARF5</accession>